<dbReference type="Proteomes" id="UP000008820">
    <property type="component" value="Chromosome 2"/>
</dbReference>
<dbReference type="EnsemblMetazoa" id="AAEL026140-RA">
    <property type="protein sequence ID" value="AAEL026140-PA"/>
    <property type="gene ID" value="AAEL026140"/>
</dbReference>
<reference evidence="1" key="2">
    <citation type="submission" date="2020-05" db="UniProtKB">
        <authorList>
            <consortium name="EnsemblMetazoa"/>
        </authorList>
    </citation>
    <scope>IDENTIFICATION</scope>
    <source>
        <strain evidence="1">LVP_AGWG</strain>
    </source>
</reference>
<dbReference type="InParanoid" id="A0A6I8U442"/>
<keyword evidence="2" id="KW-1185">Reference proteome</keyword>
<proteinExistence type="predicted"/>
<sequence>MRAHIVYLLAALIVIEFTAADRLEPDPDLLGRIYDLQQSVGDILLDFNNFNRIFTEALEQAHFHNAQLIAKRIRHSIEMLRTITNSTEIMLQTPQIAKYRTMTAAVRIIHNTCSSVDDELEVVLPIVEGENLATDDLKQKIVTIREQIGTSHGLLKRYLNMLIVHA</sequence>
<dbReference type="OrthoDB" id="7761911at2759"/>
<protein>
    <submittedName>
        <fullName evidence="1">Uncharacterized protein</fullName>
    </submittedName>
</protein>
<evidence type="ECO:0000313" key="2">
    <source>
        <dbReference type="Proteomes" id="UP000008820"/>
    </source>
</evidence>
<evidence type="ECO:0000313" key="1">
    <source>
        <dbReference type="EnsemblMetazoa" id="AAEL026140-PA"/>
    </source>
</evidence>
<dbReference type="AlphaFoldDB" id="A0A6I8U442"/>
<reference evidence="1 2" key="1">
    <citation type="submission" date="2017-06" db="EMBL/GenBank/DDBJ databases">
        <title>Aedes aegypti genome working group (AGWG) sequencing and assembly.</title>
        <authorList>
            <consortium name="Aedes aegypti Genome Working Group (AGWG)"/>
            <person name="Matthews B.J."/>
        </authorList>
    </citation>
    <scope>NUCLEOTIDE SEQUENCE [LARGE SCALE GENOMIC DNA]</scope>
    <source>
        <strain evidence="1 2">LVP_AGWG</strain>
    </source>
</reference>
<gene>
    <name evidence="1" type="primary">110676976</name>
</gene>
<organism evidence="1 2">
    <name type="scientific">Aedes aegypti</name>
    <name type="common">Yellowfever mosquito</name>
    <name type="synonym">Culex aegypti</name>
    <dbReference type="NCBI Taxonomy" id="7159"/>
    <lineage>
        <taxon>Eukaryota</taxon>
        <taxon>Metazoa</taxon>
        <taxon>Ecdysozoa</taxon>
        <taxon>Arthropoda</taxon>
        <taxon>Hexapoda</taxon>
        <taxon>Insecta</taxon>
        <taxon>Pterygota</taxon>
        <taxon>Neoptera</taxon>
        <taxon>Endopterygota</taxon>
        <taxon>Diptera</taxon>
        <taxon>Nematocera</taxon>
        <taxon>Culicoidea</taxon>
        <taxon>Culicidae</taxon>
        <taxon>Culicinae</taxon>
        <taxon>Aedini</taxon>
        <taxon>Aedes</taxon>
        <taxon>Stegomyia</taxon>
    </lineage>
</organism>
<name>A0A6I8U442_AEDAE</name>
<accession>A0A6I8U442</accession>